<dbReference type="Proteomes" id="UP001176517">
    <property type="component" value="Unassembled WGS sequence"/>
</dbReference>
<dbReference type="PROSITE" id="PS51698">
    <property type="entry name" value="U_BOX"/>
    <property type="match status" value="1"/>
</dbReference>
<evidence type="ECO:0000256" key="1">
    <source>
        <dbReference type="ARBA" id="ARBA00000900"/>
    </source>
</evidence>
<feature type="compositionally biased region" description="Polar residues" evidence="12">
    <location>
        <begin position="295"/>
        <end position="318"/>
    </location>
</feature>
<dbReference type="GO" id="GO:0006457">
    <property type="term" value="P:protein folding"/>
    <property type="evidence" value="ECO:0007669"/>
    <property type="project" value="InterPro"/>
</dbReference>
<feature type="compositionally biased region" description="Polar residues" evidence="12">
    <location>
        <begin position="243"/>
        <end position="252"/>
    </location>
</feature>
<evidence type="ECO:0000256" key="9">
    <source>
        <dbReference type="ARBA" id="ARBA00023110"/>
    </source>
</evidence>
<dbReference type="InterPro" id="IPR020892">
    <property type="entry name" value="Cyclophilin-type_PPIase_CS"/>
</dbReference>
<dbReference type="PANTHER" id="PTHR45625">
    <property type="entry name" value="PEPTIDYL-PROLYL CIS-TRANS ISOMERASE-RELATED"/>
    <property type="match status" value="1"/>
</dbReference>
<evidence type="ECO:0000313" key="15">
    <source>
        <dbReference type="EMBL" id="KAK0555008.1"/>
    </source>
</evidence>
<dbReference type="CDD" id="cd01923">
    <property type="entry name" value="cyclophilin_RING"/>
    <property type="match status" value="1"/>
</dbReference>
<comment type="catalytic activity">
    <reaction evidence="2">
        <text>[protein]-peptidylproline (omega=180) = [protein]-peptidylproline (omega=0)</text>
        <dbReference type="Rhea" id="RHEA:16237"/>
        <dbReference type="Rhea" id="RHEA-COMP:10747"/>
        <dbReference type="Rhea" id="RHEA-COMP:10748"/>
        <dbReference type="ChEBI" id="CHEBI:83833"/>
        <dbReference type="ChEBI" id="CHEBI:83834"/>
        <dbReference type="EC" id="5.2.1.8"/>
    </reaction>
</comment>
<dbReference type="SUPFAM" id="SSF57850">
    <property type="entry name" value="RING/U-box"/>
    <property type="match status" value="1"/>
</dbReference>
<name>A0AAN6GT48_9BASI</name>
<dbReference type="AlphaFoldDB" id="A0AAN6GT48"/>
<reference evidence="15" key="1">
    <citation type="journal article" date="2023" name="PhytoFront">
        <title>Draft Genome Resources of Seven Strains of Tilletia horrida, Causal Agent of Kernel Smut of Rice.</title>
        <authorList>
            <person name="Khanal S."/>
            <person name="Antony Babu S."/>
            <person name="Zhou X.G."/>
        </authorList>
    </citation>
    <scope>NUCLEOTIDE SEQUENCE</scope>
    <source>
        <strain evidence="15">TX6</strain>
    </source>
</reference>
<dbReference type="InterPro" id="IPR044666">
    <property type="entry name" value="Cyclophilin_A-like"/>
</dbReference>
<evidence type="ECO:0000259" key="13">
    <source>
        <dbReference type="PROSITE" id="PS50072"/>
    </source>
</evidence>
<dbReference type="GO" id="GO:0061630">
    <property type="term" value="F:ubiquitin protein ligase activity"/>
    <property type="evidence" value="ECO:0007669"/>
    <property type="project" value="UniProtKB-EC"/>
</dbReference>
<sequence length="659" mass="70135">MGHNKGNNALFVRASEHQAGHGGAASGAGAGSAAEAAQGAAKFQPLPFNCCAISLQPWEHPVCVRGEKDPQNDNKEGLATIFDLGNVLPFMKKFGGVNPATGGPLKAEDLIPLNFTERADGESSSKNGDVEYVDPVSFKVFNENTHLVAIKPTGNVYAWDTVQTLNLKAKAMRDLLTDTPFTRADIIHLQDPANVQGRDVSSLHHVQTGMILTEKDRGIERTEEINMAGSGSAAKLLETIRAKTQGSSSKSGNDAPVASSSKAIAPPPPDPSTSPSSSTQPPAPTAPQPSTKQPYNVSHVSTNRVAASFTSSGLTPTTKTERRMYDEEEYMFDQVAKGIGMGVEGHRAKGGVKAYVRLTTNFGPLNLELHVDKAPKTCYNFLTHVKNGYYNDTIFHRNIPGFMIQGGDPTGTGRGGESIWGQPFRDELDEPGAYRHTERGILSMANKGPATNGSQFFITYRATPHLDKKHTVFGHLVNSTDAELSALEKVPTEPSTNRPLRSIRILEASVFEDPFEKYQEKLDKKLARENMSASERAEKERKRKWREEDRVTWLGTNLGAKASKETAASQSVSANGAGVGATGLTRSSQLFGGAGGAPATAAASTPSVGKYLGSGSSTASAKSKGGADSLGAAFGALDSSSLPAAKKKKRGFGDFEGWS</sequence>
<dbReference type="CDD" id="cd16663">
    <property type="entry name" value="RING-Ubox_PPIL2"/>
    <property type="match status" value="1"/>
</dbReference>
<feature type="compositionally biased region" description="Low complexity" evidence="12">
    <location>
        <begin position="597"/>
        <end position="626"/>
    </location>
</feature>
<dbReference type="InterPro" id="IPR003613">
    <property type="entry name" value="Ubox_domain"/>
</dbReference>
<dbReference type="Gene3D" id="2.40.100.10">
    <property type="entry name" value="Cyclophilin-like"/>
    <property type="match status" value="1"/>
</dbReference>
<dbReference type="EC" id="5.2.1.8" evidence="15"/>
<comment type="pathway">
    <text evidence="5">Protein modification; protein ubiquitination.</text>
</comment>
<comment type="subcellular location">
    <subcellularLocation>
        <location evidence="4">Nucleus</location>
    </subcellularLocation>
</comment>
<comment type="function">
    <text evidence="3">May catalyze the cis-trans isomerization of proline imidic peptide bonds in oligopeptides thereby assisting the folding of proteins. May also function as a chaperone, playing a role in intracellular transport of proteins. May also have a protein ubiquitin ligase activity acting as an E3 ubiquitin protein ligase or as a ubiquitin-ubiquitin ligase promoting elongation of ubiquitin chains on proteins.</text>
</comment>
<dbReference type="Pfam" id="PF00160">
    <property type="entry name" value="Pro_isomerase"/>
    <property type="match status" value="1"/>
</dbReference>
<dbReference type="PRINTS" id="PR00153">
    <property type="entry name" value="CSAPPISMRASE"/>
</dbReference>
<feature type="region of interest" description="Disordered" evidence="12">
    <location>
        <begin position="243"/>
        <end position="322"/>
    </location>
</feature>
<dbReference type="EMBL" id="JAPDMZ010000031">
    <property type="protein sequence ID" value="KAK0555008.1"/>
    <property type="molecule type" value="Genomic_DNA"/>
</dbReference>
<evidence type="ECO:0000256" key="8">
    <source>
        <dbReference type="ARBA" id="ARBA00022786"/>
    </source>
</evidence>
<keyword evidence="11" id="KW-0539">Nucleus</keyword>
<evidence type="ECO:0000256" key="3">
    <source>
        <dbReference type="ARBA" id="ARBA00003697"/>
    </source>
</evidence>
<evidence type="ECO:0000256" key="4">
    <source>
        <dbReference type="ARBA" id="ARBA00004123"/>
    </source>
</evidence>
<organism evidence="15 16">
    <name type="scientific">Tilletia horrida</name>
    <dbReference type="NCBI Taxonomy" id="155126"/>
    <lineage>
        <taxon>Eukaryota</taxon>
        <taxon>Fungi</taxon>
        <taxon>Dikarya</taxon>
        <taxon>Basidiomycota</taxon>
        <taxon>Ustilaginomycotina</taxon>
        <taxon>Exobasidiomycetes</taxon>
        <taxon>Tilletiales</taxon>
        <taxon>Tilletiaceae</taxon>
        <taxon>Tilletia</taxon>
    </lineage>
</organism>
<dbReference type="PANTHER" id="PTHR45625:SF1">
    <property type="entry name" value="RING-TYPE E3 UBIQUITIN-PROTEIN LIGASE PPIL2"/>
    <property type="match status" value="1"/>
</dbReference>
<evidence type="ECO:0000256" key="12">
    <source>
        <dbReference type="SAM" id="MobiDB-lite"/>
    </source>
</evidence>
<dbReference type="InterPro" id="IPR026951">
    <property type="entry name" value="PPIL2_U-box_dom"/>
</dbReference>
<dbReference type="InterPro" id="IPR029000">
    <property type="entry name" value="Cyclophilin-like_dom_sf"/>
</dbReference>
<dbReference type="GO" id="GO:0003755">
    <property type="term" value="F:peptidyl-prolyl cis-trans isomerase activity"/>
    <property type="evidence" value="ECO:0007669"/>
    <property type="project" value="UniProtKB-KW"/>
</dbReference>
<proteinExistence type="inferred from homology"/>
<keyword evidence="9" id="KW-0697">Rotamase</keyword>
<gene>
    <name evidence="15" type="primary">cyp8</name>
    <name evidence="15" type="ORF">OC846_001865</name>
</gene>
<dbReference type="GO" id="GO:0000209">
    <property type="term" value="P:protein polyubiquitination"/>
    <property type="evidence" value="ECO:0007669"/>
    <property type="project" value="TreeGrafter"/>
</dbReference>
<dbReference type="Gene3D" id="3.30.40.10">
    <property type="entry name" value="Zinc/RING finger domain, C3HC4 (zinc finger)"/>
    <property type="match status" value="1"/>
</dbReference>
<evidence type="ECO:0000256" key="6">
    <source>
        <dbReference type="ARBA" id="ARBA00007930"/>
    </source>
</evidence>
<dbReference type="SUPFAM" id="SSF50891">
    <property type="entry name" value="Cyclophilin-like"/>
    <property type="match status" value="1"/>
</dbReference>
<evidence type="ECO:0000256" key="2">
    <source>
        <dbReference type="ARBA" id="ARBA00000971"/>
    </source>
</evidence>
<dbReference type="PROSITE" id="PS00170">
    <property type="entry name" value="CSA_PPIASE_1"/>
    <property type="match status" value="1"/>
</dbReference>
<keyword evidence="8" id="KW-0833">Ubl conjugation pathway</keyword>
<evidence type="ECO:0000256" key="7">
    <source>
        <dbReference type="ARBA" id="ARBA00022679"/>
    </source>
</evidence>
<dbReference type="InterPro" id="IPR002130">
    <property type="entry name" value="Cyclophilin-type_PPIase_dom"/>
</dbReference>
<dbReference type="InterPro" id="IPR013083">
    <property type="entry name" value="Znf_RING/FYVE/PHD"/>
</dbReference>
<evidence type="ECO:0000256" key="5">
    <source>
        <dbReference type="ARBA" id="ARBA00004906"/>
    </source>
</evidence>
<feature type="compositionally biased region" description="Low complexity" evidence="12">
    <location>
        <begin position="255"/>
        <end position="264"/>
    </location>
</feature>
<dbReference type="PROSITE" id="PS50072">
    <property type="entry name" value="CSA_PPIASE_2"/>
    <property type="match status" value="1"/>
</dbReference>
<evidence type="ECO:0000256" key="11">
    <source>
        <dbReference type="ARBA" id="ARBA00023242"/>
    </source>
</evidence>
<dbReference type="GO" id="GO:0071013">
    <property type="term" value="C:catalytic step 2 spliceosome"/>
    <property type="evidence" value="ECO:0007669"/>
    <property type="project" value="TreeGrafter"/>
</dbReference>
<dbReference type="FunFam" id="2.40.100.10:FF:000014">
    <property type="entry name" value="Peptidyl-prolyl cis-trans isomerase cyp65"/>
    <property type="match status" value="1"/>
</dbReference>
<protein>
    <submittedName>
        <fullName evidence="15">Cyclophilin peptidyl-prolyl cis-trans isomerase Cyp8</fullName>
        <ecNumber evidence="15">5.2.1.8</ecNumber>
    </submittedName>
</protein>
<evidence type="ECO:0000313" key="16">
    <source>
        <dbReference type="Proteomes" id="UP001176517"/>
    </source>
</evidence>
<comment type="caution">
    <text evidence="15">The sequence shown here is derived from an EMBL/GenBank/DDBJ whole genome shotgun (WGS) entry which is preliminary data.</text>
</comment>
<keyword evidence="7" id="KW-0808">Transferase</keyword>
<keyword evidence="16" id="KW-1185">Reference proteome</keyword>
<feature type="region of interest" description="Disordered" evidence="12">
    <location>
        <begin position="591"/>
        <end position="626"/>
    </location>
</feature>
<comment type="similarity">
    <text evidence="6">Belongs to the cyclophilin-type PPIase family. PPIL2 subfamily.</text>
</comment>
<accession>A0AAN6GT48</accession>
<comment type="catalytic activity">
    <reaction evidence="1">
        <text>S-ubiquitinyl-[E2 ubiquitin-conjugating enzyme]-L-cysteine + [acceptor protein]-L-lysine = [E2 ubiquitin-conjugating enzyme]-L-cysteine + N(6)-ubiquitinyl-[acceptor protein]-L-lysine.</text>
        <dbReference type="EC" id="2.3.2.27"/>
    </reaction>
</comment>
<evidence type="ECO:0000259" key="14">
    <source>
        <dbReference type="PROSITE" id="PS51698"/>
    </source>
</evidence>
<feature type="domain" description="PPIase cyclophilin-type" evidence="13">
    <location>
        <begin position="363"/>
        <end position="510"/>
    </location>
</feature>
<evidence type="ECO:0000256" key="10">
    <source>
        <dbReference type="ARBA" id="ARBA00023235"/>
    </source>
</evidence>
<feature type="domain" description="U-box" evidence="14">
    <location>
        <begin position="44"/>
        <end position="130"/>
    </location>
</feature>
<keyword evidence="10 15" id="KW-0413">Isomerase</keyword>